<gene>
    <name evidence="1" type="ORF">CEK71_01030</name>
</gene>
<dbReference type="Proteomes" id="UP000197019">
    <property type="component" value="Chromosome"/>
</dbReference>
<reference evidence="1 2" key="1">
    <citation type="submission" date="2017-06" db="EMBL/GenBank/DDBJ databases">
        <title>Genome Sequencing of the methanotroph Methylovulum psychrotolerants str. HV10-M2 isolated from a high-altitude environment.</title>
        <authorList>
            <person name="Mateos-Rivera A."/>
        </authorList>
    </citation>
    <scope>NUCLEOTIDE SEQUENCE [LARGE SCALE GENOMIC DNA]</scope>
    <source>
        <strain evidence="1 2">HV10_M2</strain>
    </source>
</reference>
<evidence type="ECO:0000313" key="2">
    <source>
        <dbReference type="Proteomes" id="UP000197019"/>
    </source>
</evidence>
<keyword evidence="2" id="KW-1185">Reference proteome</keyword>
<dbReference type="AlphaFoldDB" id="A0A1Z4BU11"/>
<protein>
    <submittedName>
        <fullName evidence="1">N-methyl-D-aspartate receptor NMDAR2C subunit</fullName>
    </submittedName>
</protein>
<organism evidence="1 2">
    <name type="scientific">Methylovulum psychrotolerans</name>
    <dbReference type="NCBI Taxonomy" id="1704499"/>
    <lineage>
        <taxon>Bacteria</taxon>
        <taxon>Pseudomonadati</taxon>
        <taxon>Pseudomonadota</taxon>
        <taxon>Gammaproteobacteria</taxon>
        <taxon>Methylococcales</taxon>
        <taxon>Methylococcaceae</taxon>
        <taxon>Methylovulum</taxon>
    </lineage>
</organism>
<dbReference type="OrthoDB" id="9808993at2"/>
<sequence>MQLSLLQQLWNVAWHEISHKPGPQQGFSYLIALYSEKHRKYHTIQHLYECLLQAEQAKHLAAHYGEIIIALWFHDAIYDTHKLDNEEQSANLAKHYLEAQLVPQENIQRIYDLILTTKHSCTTKTTDEALLVDIDLSILGAAPSRFYEYEKQIREEYCFVPEKIFNGKRVEILQRFLDQQRIYRTDYFFGSHEKQARINLSYAIERINAGKDAN</sequence>
<dbReference type="SUPFAM" id="SSF109604">
    <property type="entry name" value="HD-domain/PDEase-like"/>
    <property type="match status" value="1"/>
</dbReference>
<dbReference type="KEGG" id="mpsy:CEK71_01030"/>
<dbReference type="EMBL" id="CP022129">
    <property type="protein sequence ID" value="ASF44758.1"/>
    <property type="molecule type" value="Genomic_DNA"/>
</dbReference>
<dbReference type="InterPro" id="IPR009218">
    <property type="entry name" value="HD_phosphohydro"/>
</dbReference>
<proteinExistence type="predicted"/>
<dbReference type="PANTHER" id="PTHR21174">
    <property type="match status" value="1"/>
</dbReference>
<name>A0A1Z4BU11_9GAMM</name>
<dbReference type="Gene3D" id="1.10.3210.10">
    <property type="entry name" value="Hypothetical protein af1432"/>
    <property type="match status" value="1"/>
</dbReference>
<dbReference type="PIRSF" id="PIRSF035170">
    <property type="entry name" value="HD_phosphohydro"/>
    <property type="match status" value="1"/>
</dbReference>
<dbReference type="RefSeq" id="WP_088617641.1">
    <property type="nucleotide sequence ID" value="NZ_CP022129.1"/>
</dbReference>
<accession>A0A1Z4BU11</accession>
<keyword evidence="1" id="KW-0675">Receptor</keyword>
<evidence type="ECO:0000313" key="1">
    <source>
        <dbReference type="EMBL" id="ASF44758.1"/>
    </source>
</evidence>
<dbReference type="PANTHER" id="PTHR21174:SF0">
    <property type="entry name" value="HD PHOSPHOHYDROLASE FAMILY PROTEIN-RELATED"/>
    <property type="match status" value="1"/>
</dbReference>